<comment type="caution">
    <text evidence="2">The sequence shown here is derived from an EMBL/GenBank/DDBJ whole genome shotgun (WGS) entry which is preliminary data.</text>
</comment>
<dbReference type="InterPro" id="IPR052935">
    <property type="entry name" value="Mg2+_PAP"/>
</dbReference>
<sequence>MTPKQSKSVKGLLTHRLLTWLRLSDQPIIKVYRGYGNNKCLTVNGHVLRRSAFPRTKYRDNKLVNLLAVIRLFLVKPYPNTRVRLTCAGQTVELIADDNGFFQAEIPTPEPVAPGWHPVRAQVLSQTLPVETILAQGEGKILVPAPTTFACISDIDDTFLISHSSTIAKRLLVLLTENAHSRSPFDGVVAHYRLLAEADSGPATNPFFYVSSSEWNLYDYILEFSEQNGLPDGVYLLSKLKQFFQLLQTGKTKHHTKFDRIKRILETYPDMRFILLGDDSQQDPTIYSLVVQHFCHQISCVYIRRIEPDNRVATESLIRQIEAAGVPCCYFTHSEEAHQHSVRIGLVAS</sequence>
<protein>
    <submittedName>
        <fullName evidence="2">Uncharacterized protein DUF2183</fullName>
    </submittedName>
</protein>
<dbReference type="Pfam" id="PF09949">
    <property type="entry name" value="APP1_cat"/>
    <property type="match status" value="1"/>
</dbReference>
<accession>A0A2T0TB75</accession>
<feature type="domain" description="Phosphatidate phosphatase APP1 catalytic" evidence="1">
    <location>
        <begin position="150"/>
        <end position="305"/>
    </location>
</feature>
<reference evidence="2 3" key="1">
    <citation type="submission" date="2018-03" db="EMBL/GenBank/DDBJ databases">
        <title>Genomic Encyclopedia of Archaeal and Bacterial Type Strains, Phase II (KMG-II): from individual species to whole genera.</title>
        <authorList>
            <person name="Goeker M."/>
        </authorList>
    </citation>
    <scope>NUCLEOTIDE SEQUENCE [LARGE SCALE GENOMIC DNA]</scope>
    <source>
        <strain evidence="2 3">DSM 28354</strain>
    </source>
</reference>
<dbReference type="OrthoDB" id="9789875at2"/>
<dbReference type="RefSeq" id="WP_106136791.1">
    <property type="nucleotide sequence ID" value="NZ_PVTE01000004.1"/>
</dbReference>
<dbReference type="PANTHER" id="PTHR28208:SF3">
    <property type="entry name" value="PHOSPHATIDATE PHOSPHATASE APP1"/>
    <property type="match status" value="1"/>
</dbReference>
<keyword evidence="3" id="KW-1185">Reference proteome</keyword>
<dbReference type="PANTHER" id="PTHR28208">
    <property type="entry name" value="PHOSPHATIDATE PHOSPHATASE APP1"/>
    <property type="match status" value="1"/>
</dbReference>
<evidence type="ECO:0000313" key="2">
    <source>
        <dbReference type="EMBL" id="PRY42916.1"/>
    </source>
</evidence>
<proteinExistence type="predicted"/>
<gene>
    <name evidence="2" type="ORF">CLV58_10445</name>
</gene>
<dbReference type="EMBL" id="PVTE01000004">
    <property type="protein sequence ID" value="PRY42916.1"/>
    <property type="molecule type" value="Genomic_DNA"/>
</dbReference>
<evidence type="ECO:0000259" key="1">
    <source>
        <dbReference type="Pfam" id="PF09949"/>
    </source>
</evidence>
<dbReference type="AlphaFoldDB" id="A0A2T0TB75"/>
<evidence type="ECO:0000313" key="3">
    <source>
        <dbReference type="Proteomes" id="UP000238375"/>
    </source>
</evidence>
<organism evidence="2 3">
    <name type="scientific">Spirosoma oryzae</name>
    <dbReference type="NCBI Taxonomy" id="1469603"/>
    <lineage>
        <taxon>Bacteria</taxon>
        <taxon>Pseudomonadati</taxon>
        <taxon>Bacteroidota</taxon>
        <taxon>Cytophagia</taxon>
        <taxon>Cytophagales</taxon>
        <taxon>Cytophagaceae</taxon>
        <taxon>Spirosoma</taxon>
    </lineage>
</organism>
<name>A0A2T0TB75_9BACT</name>
<dbReference type="GO" id="GO:0008195">
    <property type="term" value="F:phosphatidate phosphatase activity"/>
    <property type="evidence" value="ECO:0007669"/>
    <property type="project" value="InterPro"/>
</dbReference>
<dbReference type="InterPro" id="IPR019236">
    <property type="entry name" value="APP1_cat"/>
</dbReference>
<dbReference type="Proteomes" id="UP000238375">
    <property type="component" value="Unassembled WGS sequence"/>
</dbReference>